<dbReference type="RefSeq" id="WP_091718646.1">
    <property type="nucleotide sequence ID" value="NZ_LT629779.1"/>
</dbReference>
<protein>
    <submittedName>
        <fullName evidence="2">Uncharacterized conserved protein YdhG, YjbR/CyaY-like superfamily, DUF1801 family</fullName>
    </submittedName>
</protein>
<keyword evidence="3" id="KW-1185">Reference proteome</keyword>
<dbReference type="OrthoDB" id="3236524at2"/>
<evidence type="ECO:0000313" key="3">
    <source>
        <dbReference type="Proteomes" id="UP000198751"/>
    </source>
</evidence>
<reference evidence="3" key="1">
    <citation type="submission" date="2016-10" db="EMBL/GenBank/DDBJ databases">
        <authorList>
            <person name="Varghese N."/>
            <person name="Submissions S."/>
        </authorList>
    </citation>
    <scope>NUCLEOTIDE SEQUENCE [LARGE SCALE GENOMIC DNA]</scope>
    <source>
        <strain evidence="3">IMMIB L-1606</strain>
    </source>
</reference>
<evidence type="ECO:0000313" key="2">
    <source>
        <dbReference type="EMBL" id="SDS97133.1"/>
    </source>
</evidence>
<dbReference type="AlphaFoldDB" id="A0A1H1WJ24"/>
<accession>A0A1H1WJ24</accession>
<dbReference type="InterPro" id="IPR014922">
    <property type="entry name" value="YdhG-like"/>
</dbReference>
<gene>
    <name evidence="2" type="ORF">SAMN04489743_1346</name>
</gene>
<evidence type="ECO:0000259" key="1">
    <source>
        <dbReference type="Pfam" id="PF08818"/>
    </source>
</evidence>
<feature type="domain" description="YdhG-like" evidence="1">
    <location>
        <begin position="16"/>
        <end position="109"/>
    </location>
</feature>
<dbReference type="Gene3D" id="3.90.1150.200">
    <property type="match status" value="1"/>
</dbReference>
<dbReference type="Proteomes" id="UP000198751">
    <property type="component" value="Chromosome I"/>
</dbReference>
<dbReference type="Pfam" id="PF08818">
    <property type="entry name" value="DUF1801"/>
    <property type="match status" value="1"/>
</dbReference>
<sequence length="114" mass="12073">MGTVDDALAELPEPGRSCLQHIVAMARSVAPEATDGVSYGMPALKLDGKPLMGVAAAARHLSIFPFSPAVVEAVAGSLDGYSLSKGTIRFTAEQPLPDEVVEEIVRRRMAEIRP</sequence>
<organism evidence="2 3">
    <name type="scientific">Pseudarthrobacter equi</name>
    <dbReference type="NCBI Taxonomy" id="728066"/>
    <lineage>
        <taxon>Bacteria</taxon>
        <taxon>Bacillati</taxon>
        <taxon>Actinomycetota</taxon>
        <taxon>Actinomycetes</taxon>
        <taxon>Micrococcales</taxon>
        <taxon>Micrococcaceae</taxon>
        <taxon>Pseudarthrobacter</taxon>
    </lineage>
</organism>
<dbReference type="SUPFAM" id="SSF159888">
    <property type="entry name" value="YdhG-like"/>
    <property type="match status" value="1"/>
</dbReference>
<proteinExistence type="predicted"/>
<name>A0A1H1WJ24_9MICC</name>
<dbReference type="EMBL" id="LT629779">
    <property type="protein sequence ID" value="SDS97133.1"/>
    <property type="molecule type" value="Genomic_DNA"/>
</dbReference>